<dbReference type="NCBIfam" id="TIGR03126">
    <property type="entry name" value="one_C_fae"/>
    <property type="match status" value="1"/>
</dbReference>
<dbReference type="InterPro" id="IPR020568">
    <property type="entry name" value="Ribosomal_Su5_D2-typ_SF"/>
</dbReference>
<dbReference type="Proteomes" id="UP000293671">
    <property type="component" value="Unassembled WGS sequence"/>
</dbReference>
<evidence type="ECO:0000313" key="4">
    <source>
        <dbReference type="Proteomes" id="UP000293671"/>
    </source>
</evidence>
<organism evidence="3 4">
    <name type="scientific">Rivibacter subsaxonicus</name>
    <dbReference type="NCBI Taxonomy" id="457575"/>
    <lineage>
        <taxon>Bacteria</taxon>
        <taxon>Pseudomonadati</taxon>
        <taxon>Pseudomonadota</taxon>
        <taxon>Betaproteobacteria</taxon>
        <taxon>Burkholderiales</taxon>
        <taxon>Rivibacter</taxon>
    </lineage>
</organism>
<name>A0A4Q7W0G3_9BURK</name>
<dbReference type="AlphaFoldDB" id="A0A4Q7W0G3"/>
<dbReference type="OrthoDB" id="5572268at2"/>
<dbReference type="EMBL" id="SHKP01000004">
    <property type="protein sequence ID" value="RZU02704.1"/>
    <property type="molecule type" value="Genomic_DNA"/>
</dbReference>
<dbReference type="RefSeq" id="WP_130430442.1">
    <property type="nucleotide sequence ID" value="NZ_SHKP01000004.1"/>
</dbReference>
<dbReference type="InterPro" id="IPR014826">
    <property type="entry name" value="HCHO-activating_enzyme"/>
</dbReference>
<dbReference type="InterPro" id="IPR037075">
    <property type="entry name" value="HCHO-activating_enzyme_sf"/>
</dbReference>
<dbReference type="SUPFAM" id="SSF54211">
    <property type="entry name" value="Ribosomal protein S5 domain 2-like"/>
    <property type="match status" value="1"/>
</dbReference>
<keyword evidence="1" id="KW-0456">Lyase</keyword>
<evidence type="ECO:0000259" key="2">
    <source>
        <dbReference type="Pfam" id="PF08714"/>
    </source>
</evidence>
<protein>
    <submittedName>
        <fullName evidence="3">Formaldehyde-activating enzyme</fullName>
    </submittedName>
</protein>
<keyword evidence="4" id="KW-1185">Reference proteome</keyword>
<evidence type="ECO:0000256" key="1">
    <source>
        <dbReference type="ARBA" id="ARBA00023239"/>
    </source>
</evidence>
<gene>
    <name evidence="3" type="ORF">EV670_0733</name>
</gene>
<sequence>MSDRDYLFHAGEATVLAAEGQATDAMPEILIGRTDGPVGAAFANLMAQSKGHTAMFAIRACNQMVRPATITVPKVTLKDSANIELFGGVVQSATADAVLDCVIEGVIPRTLVNQLCIISLVWIDPRCAKDAMLDKKDMYRTNYEATKLAIKRALANEPTIDELIANRHTIKHDYDDWSS</sequence>
<dbReference type="GO" id="GO:0016840">
    <property type="term" value="F:carbon-nitrogen lyase activity"/>
    <property type="evidence" value="ECO:0007669"/>
    <property type="project" value="InterPro"/>
</dbReference>
<proteinExistence type="predicted"/>
<feature type="domain" description="Formaldehyde-activating enzyme" evidence="2">
    <location>
        <begin position="11"/>
        <end position="174"/>
    </location>
</feature>
<comment type="caution">
    <text evidence="3">The sequence shown here is derived from an EMBL/GenBank/DDBJ whole genome shotgun (WGS) entry which is preliminary data.</text>
</comment>
<dbReference type="GO" id="GO:0016051">
    <property type="term" value="P:carbohydrate biosynthetic process"/>
    <property type="evidence" value="ECO:0007669"/>
    <property type="project" value="InterPro"/>
</dbReference>
<accession>A0A4Q7W0G3</accession>
<evidence type="ECO:0000313" key="3">
    <source>
        <dbReference type="EMBL" id="RZU02704.1"/>
    </source>
</evidence>
<dbReference type="Gene3D" id="3.30.230.60">
    <property type="entry name" value="Formaldehyde-activating enzyme"/>
    <property type="match status" value="1"/>
</dbReference>
<reference evidence="3 4" key="1">
    <citation type="submission" date="2019-02" db="EMBL/GenBank/DDBJ databases">
        <title>Genomic Encyclopedia of Type Strains, Phase IV (KMG-IV): sequencing the most valuable type-strain genomes for metagenomic binning, comparative biology and taxonomic classification.</title>
        <authorList>
            <person name="Goeker M."/>
        </authorList>
    </citation>
    <scope>NUCLEOTIDE SEQUENCE [LARGE SCALE GENOMIC DNA]</scope>
    <source>
        <strain evidence="3 4">DSM 19570</strain>
    </source>
</reference>
<dbReference type="Pfam" id="PF08714">
    <property type="entry name" value="Fae"/>
    <property type="match status" value="1"/>
</dbReference>